<keyword evidence="6" id="KW-0915">Sodium</keyword>
<dbReference type="GeneID" id="106167526"/>
<dbReference type="PANTHER" id="PTHR11690:SF286">
    <property type="entry name" value="ACID-SENSING ION CHANNEL 5"/>
    <property type="match status" value="1"/>
</dbReference>
<dbReference type="FunCoup" id="A0A1S3IV13">
    <property type="interactions" value="59"/>
</dbReference>
<comment type="subcellular location">
    <subcellularLocation>
        <location evidence="1">Membrane</location>
        <topology evidence="1">Multi-pass membrane protein</topology>
    </subcellularLocation>
</comment>
<evidence type="ECO:0000256" key="12">
    <source>
        <dbReference type="SAM" id="Phobius"/>
    </source>
</evidence>
<evidence type="ECO:0000256" key="3">
    <source>
        <dbReference type="ARBA" id="ARBA00022461"/>
    </source>
</evidence>
<keyword evidence="5 12" id="KW-1133">Transmembrane helix</keyword>
<keyword evidence="3 11" id="KW-0894">Sodium channel</keyword>
<dbReference type="GO" id="GO:0005886">
    <property type="term" value="C:plasma membrane"/>
    <property type="evidence" value="ECO:0007669"/>
    <property type="project" value="TreeGrafter"/>
</dbReference>
<dbReference type="Gene3D" id="2.60.470.10">
    <property type="entry name" value="Acid-sensing ion channels like domains"/>
    <property type="match status" value="1"/>
</dbReference>
<evidence type="ECO:0000256" key="1">
    <source>
        <dbReference type="ARBA" id="ARBA00004141"/>
    </source>
</evidence>
<keyword evidence="7 11" id="KW-0406">Ion transport</keyword>
<dbReference type="AlphaFoldDB" id="A0A1S3IV13"/>
<evidence type="ECO:0000313" key="13">
    <source>
        <dbReference type="Proteomes" id="UP000085678"/>
    </source>
</evidence>
<protein>
    <submittedName>
        <fullName evidence="14">Acid-sensing ion channel 2</fullName>
    </submittedName>
</protein>
<evidence type="ECO:0000256" key="8">
    <source>
        <dbReference type="ARBA" id="ARBA00023136"/>
    </source>
</evidence>
<keyword evidence="13" id="KW-1185">Reference proteome</keyword>
<dbReference type="InterPro" id="IPR001873">
    <property type="entry name" value="ENaC"/>
</dbReference>
<evidence type="ECO:0000256" key="11">
    <source>
        <dbReference type="RuleBase" id="RU000679"/>
    </source>
</evidence>
<name>A0A1S3IV13_LINAN</name>
<sequence length="398" mass="43985">MDRLYLNGATLFLAALSSKNSRAYAHINLDNIKKLNMTTWYGSGYTFANFTKDKGWLLNEGNARCTFRGEDCNITADFKHVFTEFGNCYTFNSGDDPSRNLFQDQAGIGNGLRIEINIQQEQYTNLILRGDAPDAGILFHVHNQSEPASVETDGRAVGPGLHAYAGLTRSDFATLHPPYGQCNETASLEFYPVYTMSGCVVECKRKHILRHCNCRLMEHPGNEPVCGLIRILTCVKPLLVNLTQDFTGMCSCSVPCSSVVYQTALSYSLVPSESTKVEASNTLGVAVDDARKNYIILDVYFQSLNYQQSEQLPAVEWTALISDIGGQFGLFMGFSLLTVVEFIEFAIMSVVTLTAAKRSQNKVKGHDAIHGKGDEVPKSSKTGRIGMQGDFVQVHEIF</sequence>
<dbReference type="OrthoDB" id="8065060at2759"/>
<dbReference type="InParanoid" id="A0A1S3IV13"/>
<dbReference type="RefSeq" id="XP_013401781.1">
    <property type="nucleotide sequence ID" value="XM_013546327.1"/>
</dbReference>
<gene>
    <name evidence="14" type="primary">LOC106167526</name>
</gene>
<keyword evidence="10 11" id="KW-0407">Ion channel</keyword>
<dbReference type="Gene3D" id="1.10.287.770">
    <property type="entry name" value="YojJ-like"/>
    <property type="match status" value="1"/>
</dbReference>
<evidence type="ECO:0000256" key="2">
    <source>
        <dbReference type="ARBA" id="ARBA00022448"/>
    </source>
</evidence>
<dbReference type="PANTHER" id="PTHR11690">
    <property type="entry name" value="AMILORIDE-SENSITIVE SODIUM CHANNEL-RELATED"/>
    <property type="match status" value="1"/>
</dbReference>
<evidence type="ECO:0000256" key="4">
    <source>
        <dbReference type="ARBA" id="ARBA00022692"/>
    </source>
</evidence>
<evidence type="ECO:0000256" key="7">
    <source>
        <dbReference type="ARBA" id="ARBA00023065"/>
    </source>
</evidence>
<dbReference type="KEGG" id="lak:106167526"/>
<organism evidence="13 14">
    <name type="scientific">Lingula anatina</name>
    <name type="common">Brachiopod</name>
    <name type="synonym">Lingula unguis</name>
    <dbReference type="NCBI Taxonomy" id="7574"/>
    <lineage>
        <taxon>Eukaryota</taxon>
        <taxon>Metazoa</taxon>
        <taxon>Spiralia</taxon>
        <taxon>Lophotrochozoa</taxon>
        <taxon>Brachiopoda</taxon>
        <taxon>Linguliformea</taxon>
        <taxon>Lingulata</taxon>
        <taxon>Lingulida</taxon>
        <taxon>Linguloidea</taxon>
        <taxon>Lingulidae</taxon>
        <taxon>Lingula</taxon>
    </lineage>
</organism>
<dbReference type="Pfam" id="PF00858">
    <property type="entry name" value="ASC"/>
    <property type="match status" value="1"/>
</dbReference>
<evidence type="ECO:0000256" key="9">
    <source>
        <dbReference type="ARBA" id="ARBA00023201"/>
    </source>
</evidence>
<keyword evidence="8 12" id="KW-0472">Membrane</keyword>
<keyword evidence="4 11" id="KW-0812">Transmembrane</keyword>
<dbReference type="GO" id="GO:0015280">
    <property type="term" value="F:ligand-gated sodium channel activity"/>
    <property type="evidence" value="ECO:0007669"/>
    <property type="project" value="TreeGrafter"/>
</dbReference>
<accession>A0A1S3IV13</accession>
<comment type="similarity">
    <text evidence="11">Belongs to the amiloride-sensitive sodium channel (TC 1.A.6) family.</text>
</comment>
<reference evidence="14" key="1">
    <citation type="submission" date="2025-08" db="UniProtKB">
        <authorList>
            <consortium name="RefSeq"/>
        </authorList>
    </citation>
    <scope>IDENTIFICATION</scope>
    <source>
        <tissue evidence="14">Gonads</tissue>
    </source>
</reference>
<keyword evidence="9 11" id="KW-0739">Sodium transport</keyword>
<dbReference type="PRINTS" id="PR01078">
    <property type="entry name" value="AMINACHANNEL"/>
</dbReference>
<keyword evidence="2 11" id="KW-0813">Transport</keyword>
<evidence type="ECO:0000256" key="10">
    <source>
        <dbReference type="ARBA" id="ARBA00023303"/>
    </source>
</evidence>
<proteinExistence type="inferred from homology"/>
<dbReference type="Proteomes" id="UP000085678">
    <property type="component" value="Unplaced"/>
</dbReference>
<evidence type="ECO:0000313" key="14">
    <source>
        <dbReference type="RefSeq" id="XP_013401781.1"/>
    </source>
</evidence>
<evidence type="ECO:0000256" key="6">
    <source>
        <dbReference type="ARBA" id="ARBA00023053"/>
    </source>
</evidence>
<feature type="transmembrane region" description="Helical" evidence="12">
    <location>
        <begin position="328"/>
        <end position="356"/>
    </location>
</feature>
<evidence type="ECO:0000256" key="5">
    <source>
        <dbReference type="ARBA" id="ARBA00022989"/>
    </source>
</evidence>